<name>A0AAD3CHT0_9STRA</name>
<proteinExistence type="predicted"/>
<dbReference type="EMBL" id="BLLK01000020">
    <property type="protein sequence ID" value="GFH44865.1"/>
    <property type="molecule type" value="Genomic_DNA"/>
</dbReference>
<organism evidence="1 2">
    <name type="scientific">Chaetoceros tenuissimus</name>
    <dbReference type="NCBI Taxonomy" id="426638"/>
    <lineage>
        <taxon>Eukaryota</taxon>
        <taxon>Sar</taxon>
        <taxon>Stramenopiles</taxon>
        <taxon>Ochrophyta</taxon>
        <taxon>Bacillariophyta</taxon>
        <taxon>Coscinodiscophyceae</taxon>
        <taxon>Chaetocerotophycidae</taxon>
        <taxon>Chaetocerotales</taxon>
        <taxon>Chaetocerotaceae</taxon>
        <taxon>Chaetoceros</taxon>
    </lineage>
</organism>
<sequence length="298" mass="33411">MLQRGKQFIKKLAQTYNMALHRGTTNASKSHVENREARSYSKLVFLGKRTLRKGEAIEKTSLFSRKVIFESNKDRKIYLCLSKIKFLPKIETDPDEQLWIKEKDGPVWVYPRGANIAYDPAFIQDYKVKPSSTIDYEPMSSSPLNRVTSNLQPICKYSLEFVDDVSTIANEETDPDLGFEVSGNIPKPSFLTNRADTFGSNLATIAPSQTQIQQNVSSGTPLSTVPTPLVWAVVRDVSRCIFPINPPTAIVLASAATAVKLLGELWQNDGHQQYEESSVSQSFRNIPLEVEIPVIDKI</sequence>
<gene>
    <name evidence="1" type="ORF">CTEN210_01339</name>
</gene>
<dbReference type="Proteomes" id="UP001054902">
    <property type="component" value="Unassembled WGS sequence"/>
</dbReference>
<dbReference type="AlphaFoldDB" id="A0AAD3CHT0"/>
<protein>
    <submittedName>
        <fullName evidence="1">Uncharacterized protein</fullName>
    </submittedName>
</protein>
<accession>A0AAD3CHT0</accession>
<reference evidence="1 2" key="1">
    <citation type="journal article" date="2021" name="Sci. Rep.">
        <title>The genome of the diatom Chaetoceros tenuissimus carries an ancient integrated fragment of an extant virus.</title>
        <authorList>
            <person name="Hongo Y."/>
            <person name="Kimura K."/>
            <person name="Takaki Y."/>
            <person name="Yoshida Y."/>
            <person name="Baba S."/>
            <person name="Kobayashi G."/>
            <person name="Nagasaki K."/>
            <person name="Hano T."/>
            <person name="Tomaru Y."/>
        </authorList>
    </citation>
    <scope>NUCLEOTIDE SEQUENCE [LARGE SCALE GENOMIC DNA]</scope>
    <source>
        <strain evidence="1 2">NIES-3715</strain>
    </source>
</reference>
<comment type="caution">
    <text evidence="1">The sequence shown here is derived from an EMBL/GenBank/DDBJ whole genome shotgun (WGS) entry which is preliminary data.</text>
</comment>
<evidence type="ECO:0000313" key="2">
    <source>
        <dbReference type="Proteomes" id="UP001054902"/>
    </source>
</evidence>
<evidence type="ECO:0000313" key="1">
    <source>
        <dbReference type="EMBL" id="GFH44865.1"/>
    </source>
</evidence>
<keyword evidence="2" id="KW-1185">Reference proteome</keyword>